<evidence type="ECO:0000256" key="5">
    <source>
        <dbReference type="ARBA" id="ARBA00022927"/>
    </source>
</evidence>
<name>A0ABY9WKV5_9BACT</name>
<dbReference type="PANTHER" id="PTHR30625">
    <property type="entry name" value="PROTEIN TOLQ"/>
    <property type="match status" value="1"/>
</dbReference>
<evidence type="ECO:0000256" key="9">
    <source>
        <dbReference type="SAM" id="Phobius"/>
    </source>
</evidence>
<dbReference type="InterPro" id="IPR002898">
    <property type="entry name" value="MotA_ExbB_proton_chnl"/>
</dbReference>
<evidence type="ECO:0000256" key="1">
    <source>
        <dbReference type="ARBA" id="ARBA00004651"/>
    </source>
</evidence>
<feature type="transmembrane region" description="Helical" evidence="9">
    <location>
        <begin position="170"/>
        <end position="191"/>
    </location>
</feature>
<dbReference type="EMBL" id="CP043494">
    <property type="protein sequence ID" value="WNG44477.1"/>
    <property type="molecule type" value="Genomic_DNA"/>
</dbReference>
<feature type="transmembrane region" description="Helical" evidence="9">
    <location>
        <begin position="113"/>
        <end position="139"/>
    </location>
</feature>
<keyword evidence="6 9" id="KW-1133">Transmembrane helix</keyword>
<comment type="similarity">
    <text evidence="8">Belongs to the exbB/tolQ family.</text>
</comment>
<evidence type="ECO:0000256" key="8">
    <source>
        <dbReference type="RuleBase" id="RU004057"/>
    </source>
</evidence>
<accession>A0ABY9WKV5</accession>
<keyword evidence="7 9" id="KW-0472">Membrane</keyword>
<keyword evidence="5 8" id="KW-0653">Protein transport</keyword>
<dbReference type="PANTHER" id="PTHR30625:SF15">
    <property type="entry name" value="BIOPOLYMER TRANSPORT PROTEIN EXBB"/>
    <property type="match status" value="1"/>
</dbReference>
<keyword evidence="12" id="KW-1185">Reference proteome</keyword>
<keyword evidence="3" id="KW-1003">Cell membrane</keyword>
<evidence type="ECO:0000259" key="10">
    <source>
        <dbReference type="Pfam" id="PF01618"/>
    </source>
</evidence>
<dbReference type="Proteomes" id="UP001611383">
    <property type="component" value="Chromosome"/>
</dbReference>
<evidence type="ECO:0000256" key="3">
    <source>
        <dbReference type="ARBA" id="ARBA00022475"/>
    </source>
</evidence>
<dbReference type="RefSeq" id="WP_395817359.1">
    <property type="nucleotide sequence ID" value="NZ_CP043494.1"/>
</dbReference>
<reference evidence="11 12" key="1">
    <citation type="submission" date="2019-08" db="EMBL/GenBank/DDBJ databases">
        <title>Archangium and Cystobacter genomes.</title>
        <authorList>
            <person name="Chen I.-C.K."/>
            <person name="Wielgoss S."/>
        </authorList>
    </citation>
    <scope>NUCLEOTIDE SEQUENCE [LARGE SCALE GENOMIC DNA]</scope>
    <source>
        <strain evidence="11 12">Cbm 6</strain>
    </source>
</reference>
<sequence>MIERLTYLMVGSGATWVLWLLIALSLVSVAIALERAWVFRRINGQMDQLVPELRKLLRGEEYERARQLLAGANSVESRVVAAGLAELEQGAASAEEAMAAAMGLERKRLERRLLFLGTVGNNAPFVGLLGTVIGVVGAFEALGQSQPAAGAVAAASTLAPERIMGAIAEALVATAVGLVVAIPAVAAFNYFQGRVTAALADAQTLGHVLLAHLREE</sequence>
<gene>
    <name evidence="11" type="ORF">F0U60_10415</name>
</gene>
<organism evidence="11 12">
    <name type="scientific">Archangium minus</name>
    <dbReference type="NCBI Taxonomy" id="83450"/>
    <lineage>
        <taxon>Bacteria</taxon>
        <taxon>Pseudomonadati</taxon>
        <taxon>Myxococcota</taxon>
        <taxon>Myxococcia</taxon>
        <taxon>Myxococcales</taxon>
        <taxon>Cystobacterineae</taxon>
        <taxon>Archangiaceae</taxon>
        <taxon>Archangium</taxon>
    </lineage>
</organism>
<keyword evidence="2 8" id="KW-0813">Transport</keyword>
<protein>
    <submittedName>
        <fullName evidence="11">MotA/TolQ/ExbB proton channel family protein</fullName>
    </submittedName>
</protein>
<evidence type="ECO:0000256" key="6">
    <source>
        <dbReference type="ARBA" id="ARBA00022989"/>
    </source>
</evidence>
<feature type="transmembrane region" description="Helical" evidence="9">
    <location>
        <begin position="6"/>
        <end position="33"/>
    </location>
</feature>
<evidence type="ECO:0000313" key="11">
    <source>
        <dbReference type="EMBL" id="WNG44477.1"/>
    </source>
</evidence>
<evidence type="ECO:0000256" key="2">
    <source>
        <dbReference type="ARBA" id="ARBA00022448"/>
    </source>
</evidence>
<evidence type="ECO:0000313" key="12">
    <source>
        <dbReference type="Proteomes" id="UP001611383"/>
    </source>
</evidence>
<dbReference type="InterPro" id="IPR050790">
    <property type="entry name" value="ExbB/TolQ_transport"/>
</dbReference>
<evidence type="ECO:0000256" key="7">
    <source>
        <dbReference type="ARBA" id="ARBA00023136"/>
    </source>
</evidence>
<comment type="subcellular location">
    <subcellularLocation>
        <location evidence="1">Cell membrane</location>
        <topology evidence="1">Multi-pass membrane protein</topology>
    </subcellularLocation>
    <subcellularLocation>
        <location evidence="8">Membrane</location>
        <topology evidence="8">Multi-pass membrane protein</topology>
    </subcellularLocation>
</comment>
<evidence type="ECO:0000256" key="4">
    <source>
        <dbReference type="ARBA" id="ARBA00022692"/>
    </source>
</evidence>
<dbReference type="Pfam" id="PF01618">
    <property type="entry name" value="MotA_ExbB"/>
    <property type="match status" value="1"/>
</dbReference>
<keyword evidence="4 9" id="KW-0812">Transmembrane</keyword>
<feature type="domain" description="MotA/TolQ/ExbB proton channel" evidence="10">
    <location>
        <begin position="73"/>
        <end position="200"/>
    </location>
</feature>
<proteinExistence type="inferred from homology"/>